<sequence>MATGARDKYWSGQALPSVFKHTLLDKYVPPFAGMTGSVGRRVVYLDGYAGRGRYADGTPASAEKIMMVAQAQYESVNLAWTCFFVEQDAESARVLASVVGEYAAKGVTAHAHRGNVQDVLDRVVASAVGCPLFLFLDPCGLGLPFDRMSGLLNGERKKGWPPTEFLLNFSLEAVRRIGGHITASQPNEATLKRMDTTVGGPWWREGFAGGVTDAAVEAVVAGFSERLSTATGMDLVPVPVRRAPTHKPVYDLIFGTRAPHGLWVFGDAVARSTQAWWDTLEEVEVDAQAEEDQGTLFTTTATVRPVLETVEEAALPVITDNLRSLLHSYPAGFRVVDHTRLVFGEFYGQVREMVVRKAVKELHRQGGTATTGVGGVKKTRELVVLPPA</sequence>
<dbReference type="RefSeq" id="WP_089335798.1">
    <property type="nucleotide sequence ID" value="NZ_FZNO01000005.1"/>
</dbReference>
<proteinExistence type="predicted"/>
<dbReference type="NCBIfam" id="TIGR04474">
    <property type="entry name" value="tcm_partner"/>
    <property type="match status" value="1"/>
</dbReference>
<dbReference type="AlphaFoldDB" id="A0A238VZS6"/>
<organism evidence="1 2">
    <name type="scientific">Blastococcus mobilis</name>
    <dbReference type="NCBI Taxonomy" id="1938746"/>
    <lineage>
        <taxon>Bacteria</taxon>
        <taxon>Bacillati</taxon>
        <taxon>Actinomycetota</taxon>
        <taxon>Actinomycetes</taxon>
        <taxon>Geodermatophilales</taxon>
        <taxon>Geodermatophilaceae</taxon>
        <taxon>Blastococcus</taxon>
    </lineage>
</organism>
<protein>
    <submittedName>
        <fullName evidence="1">Three-Cys-motif partner protein</fullName>
    </submittedName>
</protein>
<keyword evidence="2" id="KW-1185">Reference proteome</keyword>
<accession>A0A238VZS6</accession>
<gene>
    <name evidence="1" type="ORF">SAMN06272737_105215</name>
</gene>
<name>A0A238VZS6_9ACTN</name>
<dbReference type="EMBL" id="FZNO01000005">
    <property type="protein sequence ID" value="SNR39802.1"/>
    <property type="molecule type" value="Genomic_DNA"/>
</dbReference>
<evidence type="ECO:0000313" key="1">
    <source>
        <dbReference type="EMBL" id="SNR39802.1"/>
    </source>
</evidence>
<dbReference type="InterPro" id="IPR031009">
    <property type="entry name" value="Tcm_partner"/>
</dbReference>
<reference evidence="1 2" key="1">
    <citation type="submission" date="2017-06" db="EMBL/GenBank/DDBJ databases">
        <authorList>
            <person name="Kim H.J."/>
            <person name="Triplett B.A."/>
        </authorList>
    </citation>
    <scope>NUCLEOTIDE SEQUENCE [LARGE SCALE GENOMIC DNA]</scope>
    <source>
        <strain evidence="1 2">DSM 44272</strain>
    </source>
</reference>
<dbReference type="Proteomes" id="UP000198403">
    <property type="component" value="Unassembled WGS sequence"/>
</dbReference>
<evidence type="ECO:0000313" key="2">
    <source>
        <dbReference type="Proteomes" id="UP000198403"/>
    </source>
</evidence>